<gene>
    <name evidence="2" type="ORF">F4553_003146</name>
</gene>
<dbReference type="Gene3D" id="3.40.630.30">
    <property type="match status" value="1"/>
</dbReference>
<dbReference type="PROSITE" id="PS51186">
    <property type="entry name" value="GNAT"/>
    <property type="match status" value="1"/>
</dbReference>
<evidence type="ECO:0000259" key="1">
    <source>
        <dbReference type="PROSITE" id="PS51186"/>
    </source>
</evidence>
<dbReference type="InterPro" id="IPR016181">
    <property type="entry name" value="Acyl_CoA_acyltransferase"/>
</dbReference>
<sequence length="272" mass="29515">MTTLTDPNALLALYDEQLRPDFPDPAPAGTVVERDGPLVRVTGIGRGGFVTYRDLRGLDGAGIDELIARQVRIFTERRESVEWKYHSHDLPADLPARLLAAGFVPEEEETVVIGPVAPLAAAPLRDIPGVRLREVTSRADLDRIAGMEEAVWGDGSRGWLADALERELAADPTALTVVVAEADDVVVSAGWIRYVPGTGFAGLWGGSTLAEWRGKGIYKAVAEWRARLAAERGYSYLQVDASPDSRPILQRLGLIPVTTTTPYIFDGTSIIE</sequence>
<dbReference type="SUPFAM" id="SSF55729">
    <property type="entry name" value="Acyl-CoA N-acyltransferases (Nat)"/>
    <property type="match status" value="1"/>
</dbReference>
<proteinExistence type="predicted"/>
<protein>
    <submittedName>
        <fullName evidence="2">GNAT superfamily N-acetyltransferase</fullName>
    </submittedName>
</protein>
<organism evidence="2 3">
    <name type="scientific">Allocatelliglobosispora scoriae</name>
    <dbReference type="NCBI Taxonomy" id="643052"/>
    <lineage>
        <taxon>Bacteria</taxon>
        <taxon>Bacillati</taxon>
        <taxon>Actinomycetota</taxon>
        <taxon>Actinomycetes</taxon>
        <taxon>Micromonosporales</taxon>
        <taxon>Micromonosporaceae</taxon>
        <taxon>Allocatelliglobosispora</taxon>
    </lineage>
</organism>
<accession>A0A841BKZ3</accession>
<dbReference type="EMBL" id="JACHMN010000002">
    <property type="protein sequence ID" value="MBB5869767.1"/>
    <property type="molecule type" value="Genomic_DNA"/>
</dbReference>
<keyword evidence="3" id="KW-1185">Reference proteome</keyword>
<evidence type="ECO:0000313" key="3">
    <source>
        <dbReference type="Proteomes" id="UP000587527"/>
    </source>
</evidence>
<name>A0A841BKZ3_9ACTN</name>
<dbReference type="AlphaFoldDB" id="A0A841BKZ3"/>
<dbReference type="GO" id="GO:0016747">
    <property type="term" value="F:acyltransferase activity, transferring groups other than amino-acyl groups"/>
    <property type="evidence" value="ECO:0007669"/>
    <property type="project" value="InterPro"/>
</dbReference>
<reference evidence="2 3" key="1">
    <citation type="submission" date="2020-08" db="EMBL/GenBank/DDBJ databases">
        <title>Sequencing the genomes of 1000 actinobacteria strains.</title>
        <authorList>
            <person name="Klenk H.-P."/>
        </authorList>
    </citation>
    <scope>NUCLEOTIDE SEQUENCE [LARGE SCALE GENOMIC DNA]</scope>
    <source>
        <strain evidence="2 3">DSM 45362</strain>
    </source>
</reference>
<dbReference type="Pfam" id="PF00583">
    <property type="entry name" value="Acetyltransf_1"/>
    <property type="match status" value="1"/>
</dbReference>
<comment type="caution">
    <text evidence="2">The sequence shown here is derived from an EMBL/GenBank/DDBJ whole genome shotgun (WGS) entry which is preliminary data.</text>
</comment>
<keyword evidence="2" id="KW-0808">Transferase</keyword>
<dbReference type="InterPro" id="IPR000182">
    <property type="entry name" value="GNAT_dom"/>
</dbReference>
<evidence type="ECO:0000313" key="2">
    <source>
        <dbReference type="EMBL" id="MBB5869767.1"/>
    </source>
</evidence>
<feature type="domain" description="N-acetyltransferase" evidence="1">
    <location>
        <begin position="130"/>
        <end position="272"/>
    </location>
</feature>
<dbReference type="Proteomes" id="UP000587527">
    <property type="component" value="Unassembled WGS sequence"/>
</dbReference>